<feature type="domain" description="Secretion system C-terminal sorting" evidence="2">
    <location>
        <begin position="482"/>
        <end position="555"/>
    </location>
</feature>
<keyword evidence="1" id="KW-0732">Signal</keyword>
<gene>
    <name evidence="3" type="ORF">ACFFUQ_04035</name>
</gene>
<name>A0ABV5FI05_9FLAO</name>
<proteinExistence type="predicted"/>
<dbReference type="Pfam" id="PF18962">
    <property type="entry name" value="Por_Secre_tail"/>
    <property type="match status" value="1"/>
</dbReference>
<comment type="caution">
    <text evidence="3">The sequence shown here is derived from an EMBL/GenBank/DDBJ whole genome shotgun (WGS) entry which is preliminary data.</text>
</comment>
<reference evidence="3 4" key="1">
    <citation type="submission" date="2024-09" db="EMBL/GenBank/DDBJ databases">
        <authorList>
            <person name="Sun Q."/>
            <person name="Mori K."/>
        </authorList>
    </citation>
    <scope>NUCLEOTIDE SEQUENCE [LARGE SCALE GENOMIC DNA]</scope>
    <source>
        <strain evidence="3 4">CECT 7908</strain>
    </source>
</reference>
<sequence>MKKKYFYYILLFLFNTTIILGQKVTLTPLVVNGRGYTSGPINLESTSTSSVSLEVKVEFPTATGNNGTINVYYVKATALGSNIPSGGNGGSLFFGGGKVASRQFVISLNWSDFTTSGGYLYAEYKNATNVTYKSNNISITKDGIKPPQVLPNTKNDIQIIPHGGTPLLPEYINFTDIDHQNWAITNYRPYKYITDDTRLYTPGTAELRIETTFKDGRIIYSERIATYVVNFLSQYKGLNVDNKINSNQYLSNEETPNTIIGNQASETHIENMPGTRYSKIVTNLLNNYQWQTRIKYPLTWHILNDQYFYQYGWKDIPGATQINYTPPKTIRGMEYRRLILENPLNESKTRNSSSSNVVSIVPIINNHKENIICCDQTLTTAIRDTADTIVGDYIYASSFNQWQVSEDGLNWEDIFGANSKDFSPFYIPSNNGNRRPYNYNQSKIQYYRRILIDYEYNNYHTSNTVKINFDLTRTNEKPLTILYPNPTTSILNIESIKDNLADAKISIVNATGSIIIPDNVSVINSSLISLNVANLITGTYYLIIEYQDTRRIRNKIQLTFIKK</sequence>
<protein>
    <submittedName>
        <fullName evidence="3">T9SS type A sorting domain-containing protein</fullName>
    </submittedName>
</protein>
<dbReference type="InterPro" id="IPR026444">
    <property type="entry name" value="Secre_tail"/>
</dbReference>
<dbReference type="Proteomes" id="UP001589589">
    <property type="component" value="Unassembled WGS sequence"/>
</dbReference>
<organism evidence="3 4">
    <name type="scientific">Flavobacterium branchiarum</name>
    <dbReference type="NCBI Taxonomy" id="1114870"/>
    <lineage>
        <taxon>Bacteria</taxon>
        <taxon>Pseudomonadati</taxon>
        <taxon>Bacteroidota</taxon>
        <taxon>Flavobacteriia</taxon>
        <taxon>Flavobacteriales</taxon>
        <taxon>Flavobacteriaceae</taxon>
        <taxon>Flavobacterium</taxon>
    </lineage>
</organism>
<evidence type="ECO:0000313" key="3">
    <source>
        <dbReference type="EMBL" id="MFB9063180.1"/>
    </source>
</evidence>
<dbReference type="EMBL" id="JBHMEX010000013">
    <property type="protein sequence ID" value="MFB9063180.1"/>
    <property type="molecule type" value="Genomic_DNA"/>
</dbReference>
<evidence type="ECO:0000256" key="1">
    <source>
        <dbReference type="ARBA" id="ARBA00022729"/>
    </source>
</evidence>
<accession>A0ABV5FI05</accession>
<dbReference type="RefSeq" id="WP_290266009.1">
    <property type="nucleotide sequence ID" value="NZ_JAUFQQ010000005.1"/>
</dbReference>
<evidence type="ECO:0000313" key="4">
    <source>
        <dbReference type="Proteomes" id="UP001589589"/>
    </source>
</evidence>
<keyword evidence="4" id="KW-1185">Reference proteome</keyword>
<evidence type="ECO:0000259" key="2">
    <source>
        <dbReference type="Pfam" id="PF18962"/>
    </source>
</evidence>